<dbReference type="InterPro" id="IPR036901">
    <property type="entry name" value="Asp/Orn_carbamoylTrfase_sf"/>
</dbReference>
<comment type="catalytic activity">
    <reaction evidence="9 10">
        <text>carbamoyl phosphate + L-ornithine = L-citrulline + phosphate + H(+)</text>
        <dbReference type="Rhea" id="RHEA:19513"/>
        <dbReference type="ChEBI" id="CHEBI:15378"/>
        <dbReference type="ChEBI" id="CHEBI:43474"/>
        <dbReference type="ChEBI" id="CHEBI:46911"/>
        <dbReference type="ChEBI" id="CHEBI:57743"/>
        <dbReference type="ChEBI" id="CHEBI:58228"/>
        <dbReference type="EC" id="2.1.3.3"/>
    </reaction>
</comment>
<gene>
    <name evidence="14" type="primary">argF</name>
    <name evidence="14" type="ORF">HM1_1435</name>
</gene>
<comment type="pathway">
    <text evidence="3">Amino-acid biosynthesis; L-arginine biosynthesis; L-arginine from L-ornithine and carbamoyl phosphate: step 1/3.</text>
</comment>
<dbReference type="SUPFAM" id="SSF53671">
    <property type="entry name" value="Aspartate/ornithine carbamoyltransferase"/>
    <property type="match status" value="1"/>
</dbReference>
<dbReference type="PANTHER" id="PTHR45753">
    <property type="entry name" value="ORNITHINE CARBAMOYLTRANSFERASE, MITOCHONDRIAL"/>
    <property type="match status" value="1"/>
</dbReference>
<evidence type="ECO:0000256" key="8">
    <source>
        <dbReference type="ARBA" id="ARBA00022679"/>
    </source>
</evidence>
<evidence type="ECO:0000259" key="13">
    <source>
        <dbReference type="Pfam" id="PF02729"/>
    </source>
</evidence>
<dbReference type="RefSeq" id="WP_012282528.1">
    <property type="nucleotide sequence ID" value="NC_010337.2"/>
</dbReference>
<feature type="binding site" evidence="10">
    <location>
        <position position="238"/>
    </location>
    <ligand>
        <name>L-ornithine</name>
        <dbReference type="ChEBI" id="CHEBI:46911"/>
    </ligand>
</feature>
<feature type="binding site" evidence="10">
    <location>
        <begin position="65"/>
        <end position="68"/>
    </location>
    <ligand>
        <name>carbamoyl phosphate</name>
        <dbReference type="ChEBI" id="CHEBI:58228"/>
    </ligand>
</feature>
<feature type="binding site" evidence="10">
    <location>
        <position position="92"/>
    </location>
    <ligand>
        <name>carbamoyl phosphate</name>
        <dbReference type="ChEBI" id="CHEBI:58228"/>
    </ligand>
</feature>
<evidence type="ECO:0000256" key="5">
    <source>
        <dbReference type="ARBA" id="ARBA00013007"/>
    </source>
</evidence>
<comment type="subcellular location">
    <subcellularLocation>
        <location evidence="2 10">Cytoplasm</location>
    </subcellularLocation>
</comment>
<comment type="function">
    <text evidence="1">Reversibly catalyzes the transfer of the carbamoyl group from carbamoyl phosphate (CP) to the N(epsilon) atom of ornithine (ORN) to produce L-citrulline.</text>
</comment>
<dbReference type="STRING" id="498761.HM1_1435"/>
<dbReference type="FunFam" id="3.40.50.1370:FF:000008">
    <property type="entry name" value="Ornithine carbamoyltransferase"/>
    <property type="match status" value="1"/>
</dbReference>
<evidence type="ECO:0000256" key="11">
    <source>
        <dbReference type="NCBIfam" id="TIGR00658"/>
    </source>
</evidence>
<evidence type="ECO:0000259" key="12">
    <source>
        <dbReference type="Pfam" id="PF00185"/>
    </source>
</evidence>
<feature type="domain" description="Aspartate/ornithine carbamoyltransferase carbamoyl-P binding" evidence="13">
    <location>
        <begin position="16"/>
        <end position="156"/>
    </location>
</feature>
<evidence type="ECO:0000256" key="9">
    <source>
        <dbReference type="ARBA" id="ARBA00048772"/>
    </source>
</evidence>
<dbReference type="InterPro" id="IPR006130">
    <property type="entry name" value="Asp/Orn_carbamoylTrfase"/>
</dbReference>
<dbReference type="PRINTS" id="PR00100">
    <property type="entry name" value="AOTCASE"/>
</dbReference>
<keyword evidence="7 10" id="KW-0963">Cytoplasm</keyword>
<feature type="binding site" evidence="10">
    <location>
        <begin position="143"/>
        <end position="146"/>
    </location>
    <ligand>
        <name>carbamoyl phosphate</name>
        <dbReference type="ChEBI" id="CHEBI:58228"/>
    </ligand>
</feature>
<evidence type="ECO:0000256" key="2">
    <source>
        <dbReference type="ARBA" id="ARBA00004496"/>
    </source>
</evidence>
<dbReference type="NCBIfam" id="TIGR00658">
    <property type="entry name" value="orni_carb_tr"/>
    <property type="match status" value="1"/>
</dbReference>
<evidence type="ECO:0000256" key="10">
    <source>
        <dbReference type="HAMAP-Rule" id="MF_01109"/>
    </source>
</evidence>
<feature type="binding site" evidence="10">
    <location>
        <begin position="278"/>
        <end position="279"/>
    </location>
    <ligand>
        <name>carbamoyl phosphate</name>
        <dbReference type="ChEBI" id="CHEBI:58228"/>
    </ligand>
</feature>
<dbReference type="InterPro" id="IPR024904">
    <property type="entry name" value="OTCase_ArgI"/>
</dbReference>
<sequence>MTTAQLPKLDPTMKGRDFLSLHDFSRDEIFYFIDLARQLKALQKDRIPHPYLAGKTLGMIFTKSSTRTRVSFEVGMYQLGGNALFLSSADIQLGRGEPIKDTARVLSRYVDGIMIRTFAHSDVVELAQYADIPVINGLTDLLHPCQVLADLMTIVEYKGKTDGLKMTFIGDGNNMAHELMFGGAKAGMDVVICTPEAYRPEPEIVRIATEDAKAHGGSITLMSDPVAASKDADVLYTDVWASMGQEGEAQERAQAFQGFMIDGTIMKAAHPKAIVLHCLPAHRGEEITDEVIEGPQSAVFDEAENRLHAQKAIMASVM</sequence>
<evidence type="ECO:0000313" key="14">
    <source>
        <dbReference type="EMBL" id="ABZ84012.1"/>
    </source>
</evidence>
<feature type="binding site" evidence="10">
    <location>
        <position position="174"/>
    </location>
    <ligand>
        <name>L-ornithine</name>
        <dbReference type="ChEBI" id="CHEBI:46911"/>
    </ligand>
</feature>
<organism evidence="14 15">
    <name type="scientific">Heliobacterium modesticaldum (strain ATCC 51547 / Ice1)</name>
    <dbReference type="NCBI Taxonomy" id="498761"/>
    <lineage>
        <taxon>Bacteria</taxon>
        <taxon>Bacillati</taxon>
        <taxon>Bacillota</taxon>
        <taxon>Clostridia</taxon>
        <taxon>Eubacteriales</taxon>
        <taxon>Heliobacteriaceae</taxon>
        <taxon>Heliomicrobium</taxon>
    </lineage>
</organism>
<dbReference type="Pfam" id="PF02729">
    <property type="entry name" value="OTCace_N"/>
    <property type="match status" value="1"/>
</dbReference>
<evidence type="ECO:0000256" key="7">
    <source>
        <dbReference type="ARBA" id="ARBA00022490"/>
    </source>
</evidence>
<dbReference type="AlphaFoldDB" id="B0TCB3"/>
<dbReference type="HAMAP" id="MF_01109">
    <property type="entry name" value="OTCase"/>
    <property type="match status" value="1"/>
</dbReference>
<feature type="binding site" evidence="10">
    <location>
        <position position="116"/>
    </location>
    <ligand>
        <name>carbamoyl phosphate</name>
        <dbReference type="ChEBI" id="CHEBI:58228"/>
    </ligand>
</feature>
<reference evidence="14 15" key="1">
    <citation type="journal article" date="2008" name="J. Bacteriol.">
        <title>The genome of Heliobacterium modesticaldum, a phototrophic representative of the Firmicutes containing the simplest photosynthetic apparatus.</title>
        <authorList>
            <person name="Sattley W.M."/>
            <person name="Madigan M.T."/>
            <person name="Swingley W.D."/>
            <person name="Cheung P.C."/>
            <person name="Clocksin K.M."/>
            <person name="Conrad A.L."/>
            <person name="Dejesa L.C."/>
            <person name="Honchak B.M."/>
            <person name="Jung D.O."/>
            <person name="Karbach L.E."/>
            <person name="Kurdoglu A."/>
            <person name="Lahiri S."/>
            <person name="Mastrian S.D."/>
            <person name="Page L.E."/>
            <person name="Taylor H.L."/>
            <person name="Wang Z.T."/>
            <person name="Raymond J."/>
            <person name="Chen M."/>
            <person name="Blankenship R.E."/>
            <person name="Touchman J.W."/>
        </authorList>
    </citation>
    <scope>NUCLEOTIDE SEQUENCE [LARGE SCALE GENOMIC DNA]</scope>
    <source>
        <strain evidence="15">ATCC 51547 / Ice1</strain>
    </source>
</reference>
<proteinExistence type="inferred from homology"/>
<comment type="similarity">
    <text evidence="4 10">Belongs to the aspartate/ornithine carbamoyltransferase superfamily. OTCase family.</text>
</comment>
<dbReference type="PANTHER" id="PTHR45753:SF3">
    <property type="entry name" value="ORNITHINE TRANSCARBAMYLASE, MITOCHONDRIAL"/>
    <property type="match status" value="1"/>
</dbReference>
<dbReference type="FunFam" id="3.40.50.1370:FF:000016">
    <property type="entry name" value="Ornithine carbamoyltransferase"/>
    <property type="match status" value="1"/>
</dbReference>
<keyword evidence="15" id="KW-1185">Reference proteome</keyword>
<dbReference type="Gene3D" id="3.40.50.1370">
    <property type="entry name" value="Aspartate/ornithine carbamoyltransferase"/>
    <property type="match status" value="2"/>
</dbReference>
<dbReference type="KEGG" id="hmo:HM1_1435"/>
<dbReference type="PROSITE" id="PS00097">
    <property type="entry name" value="CARBAMOYLTRANSFERASE"/>
    <property type="match status" value="1"/>
</dbReference>
<evidence type="ECO:0000256" key="1">
    <source>
        <dbReference type="ARBA" id="ARBA00003822"/>
    </source>
</evidence>
<evidence type="ECO:0000256" key="6">
    <source>
        <dbReference type="ARBA" id="ARBA00016634"/>
    </source>
</evidence>
<dbReference type="GO" id="GO:0005737">
    <property type="term" value="C:cytoplasm"/>
    <property type="evidence" value="ECO:0007669"/>
    <property type="project" value="UniProtKB-SubCell"/>
</dbReference>
<dbReference type="InterPro" id="IPR002292">
    <property type="entry name" value="Orn/put_carbamltrans"/>
</dbReference>
<protein>
    <recommendedName>
        <fullName evidence="6 11">Ornithine carbamoyltransferase</fullName>
        <ecNumber evidence="5 11">2.1.3.3</ecNumber>
    </recommendedName>
</protein>
<dbReference type="InterPro" id="IPR006132">
    <property type="entry name" value="Asp/Orn_carbamoyltranf_P-bd"/>
</dbReference>
<dbReference type="EMBL" id="CP000930">
    <property type="protein sequence ID" value="ABZ84012.1"/>
    <property type="molecule type" value="Genomic_DNA"/>
</dbReference>
<dbReference type="Proteomes" id="UP000008550">
    <property type="component" value="Chromosome"/>
</dbReference>
<evidence type="ECO:0000256" key="3">
    <source>
        <dbReference type="ARBA" id="ARBA00004975"/>
    </source>
</evidence>
<dbReference type="eggNOG" id="COG0078">
    <property type="taxonomic scope" value="Bacteria"/>
</dbReference>
<dbReference type="NCBIfam" id="NF001986">
    <property type="entry name" value="PRK00779.1"/>
    <property type="match status" value="1"/>
</dbReference>
<evidence type="ECO:0000256" key="4">
    <source>
        <dbReference type="ARBA" id="ARBA00007805"/>
    </source>
</evidence>
<dbReference type="GO" id="GO:0042450">
    <property type="term" value="P:L-arginine biosynthetic process via ornithine"/>
    <property type="evidence" value="ECO:0007669"/>
    <property type="project" value="UniProtKB-UniRule"/>
</dbReference>
<dbReference type="HOGENOM" id="CLU_043846_3_2_9"/>
<keyword evidence="8 10" id="KW-0808">Transferase</keyword>
<dbReference type="PRINTS" id="PR00102">
    <property type="entry name" value="OTCASE"/>
</dbReference>
<dbReference type="Pfam" id="PF00185">
    <property type="entry name" value="OTCace"/>
    <property type="match status" value="1"/>
</dbReference>
<feature type="domain" description="Aspartate/ornithine carbamoyltransferase Asp/Orn-binding" evidence="12">
    <location>
        <begin position="162"/>
        <end position="316"/>
    </location>
</feature>
<feature type="binding site" evidence="10">
    <location>
        <position position="306"/>
    </location>
    <ligand>
        <name>carbamoyl phosphate</name>
        <dbReference type="ChEBI" id="CHEBI:58228"/>
    </ligand>
</feature>
<dbReference type="GO" id="GO:0016597">
    <property type="term" value="F:amino acid binding"/>
    <property type="evidence" value="ECO:0007669"/>
    <property type="project" value="InterPro"/>
</dbReference>
<dbReference type="OrthoDB" id="9802587at2"/>
<evidence type="ECO:0000313" key="15">
    <source>
        <dbReference type="Proteomes" id="UP000008550"/>
    </source>
</evidence>
<dbReference type="EC" id="2.1.3.3" evidence="5 11"/>
<accession>B0TCB3</accession>
<dbReference type="GO" id="GO:0019240">
    <property type="term" value="P:citrulline biosynthetic process"/>
    <property type="evidence" value="ECO:0007669"/>
    <property type="project" value="TreeGrafter"/>
</dbReference>
<name>B0TCB3_HELMI</name>
<feature type="binding site" evidence="10">
    <location>
        <begin position="242"/>
        <end position="243"/>
    </location>
    <ligand>
        <name>L-ornithine</name>
        <dbReference type="ChEBI" id="CHEBI:46911"/>
    </ligand>
</feature>
<dbReference type="InterPro" id="IPR006131">
    <property type="entry name" value="Asp_carbamoyltransf_Asp/Orn-bd"/>
</dbReference>
<dbReference type="GO" id="GO:0004585">
    <property type="term" value="F:ornithine carbamoyltransferase activity"/>
    <property type="evidence" value="ECO:0007669"/>
    <property type="project" value="UniProtKB-UniRule"/>
</dbReference>